<feature type="transmembrane region" description="Helical" evidence="1">
    <location>
        <begin position="12"/>
        <end position="29"/>
    </location>
</feature>
<dbReference type="OrthoDB" id="7362327at2"/>
<protein>
    <recommendedName>
        <fullName evidence="4">DUF3329 domain-containing protein</fullName>
    </recommendedName>
</protein>
<keyword evidence="1" id="KW-0812">Transmembrane</keyword>
<gene>
    <name evidence="2" type="ORF">B0A89_01030</name>
</gene>
<evidence type="ECO:0000256" key="1">
    <source>
        <dbReference type="SAM" id="Phobius"/>
    </source>
</evidence>
<name>A0A1W6CUA8_9RHOB</name>
<sequence length="60" mass="6708">MLIDPDHPFFRPLWVRLLTVALPLAWAGVEARTGAPGWALMFAAAGLYALAALFLMRRKR</sequence>
<evidence type="ECO:0008006" key="4">
    <source>
        <dbReference type="Google" id="ProtNLM"/>
    </source>
</evidence>
<proteinExistence type="predicted"/>
<dbReference type="STRING" id="1945662.B0A89_01030"/>
<dbReference type="AlphaFoldDB" id="A0A1W6CUA8"/>
<keyword evidence="1" id="KW-1133">Transmembrane helix</keyword>
<organism evidence="2 3">
    <name type="scientific">Paracoccus contaminans</name>
    <dbReference type="NCBI Taxonomy" id="1945662"/>
    <lineage>
        <taxon>Bacteria</taxon>
        <taxon>Pseudomonadati</taxon>
        <taxon>Pseudomonadota</taxon>
        <taxon>Alphaproteobacteria</taxon>
        <taxon>Rhodobacterales</taxon>
        <taxon>Paracoccaceae</taxon>
        <taxon>Paracoccus</taxon>
    </lineage>
</organism>
<dbReference type="RefSeq" id="WP_085376549.1">
    <property type="nucleotide sequence ID" value="NZ_CP020612.1"/>
</dbReference>
<keyword evidence="3" id="KW-1185">Reference proteome</keyword>
<dbReference type="Proteomes" id="UP000193017">
    <property type="component" value="Chromosome"/>
</dbReference>
<reference evidence="2 3" key="1">
    <citation type="submission" date="2017-03" db="EMBL/GenBank/DDBJ databases">
        <title>Genome sequence of Paracoccus contaminans isolated from a water microcosm.</title>
        <authorList>
            <person name="Aurass P."/>
            <person name="Karste S."/>
            <person name="Trost E."/>
            <person name="Glaeser S.P."/>
            <person name="Kaempfer P."/>
            <person name="Flieger A."/>
        </authorList>
    </citation>
    <scope>NUCLEOTIDE SEQUENCE [LARGE SCALE GENOMIC DNA]</scope>
    <source>
        <strain evidence="3">RKI 16-01929T\LMG 29738T\CCM 8701T\CIP 111112T</strain>
    </source>
</reference>
<dbReference type="EMBL" id="CP020612">
    <property type="protein sequence ID" value="ARJ68440.1"/>
    <property type="molecule type" value="Genomic_DNA"/>
</dbReference>
<feature type="transmembrane region" description="Helical" evidence="1">
    <location>
        <begin position="35"/>
        <end position="56"/>
    </location>
</feature>
<keyword evidence="1" id="KW-0472">Membrane</keyword>
<evidence type="ECO:0000313" key="2">
    <source>
        <dbReference type="EMBL" id="ARJ68440.1"/>
    </source>
</evidence>
<dbReference type="KEGG" id="pcon:B0A89_01030"/>
<accession>A0A1W6CUA8</accession>
<evidence type="ECO:0000313" key="3">
    <source>
        <dbReference type="Proteomes" id="UP000193017"/>
    </source>
</evidence>